<dbReference type="AlphaFoldDB" id="A0AAI8VDJ6"/>
<name>A0AAI8VDJ6_9PEZI</name>
<dbReference type="PANTHER" id="PTHR48229">
    <property type="entry name" value="CAIB/BAIF FAMILY ENZYME (AFU_ORTHOLOGUE AFUA_1G05360)-RELATED"/>
    <property type="match status" value="1"/>
</dbReference>
<dbReference type="SUPFAM" id="SSF89796">
    <property type="entry name" value="CoA-transferase family III (CaiB/BaiF)"/>
    <property type="match status" value="1"/>
</dbReference>
<protein>
    <submittedName>
        <fullName evidence="1">Uu.00g103650.m01.CDS01</fullName>
    </submittedName>
</protein>
<evidence type="ECO:0000313" key="1">
    <source>
        <dbReference type="EMBL" id="CAJ2502971.1"/>
    </source>
</evidence>
<accession>A0AAI8VDJ6</accession>
<organism evidence="1 2">
    <name type="scientific">Anthostomella pinea</name>
    <dbReference type="NCBI Taxonomy" id="933095"/>
    <lineage>
        <taxon>Eukaryota</taxon>
        <taxon>Fungi</taxon>
        <taxon>Dikarya</taxon>
        <taxon>Ascomycota</taxon>
        <taxon>Pezizomycotina</taxon>
        <taxon>Sordariomycetes</taxon>
        <taxon>Xylariomycetidae</taxon>
        <taxon>Xylariales</taxon>
        <taxon>Xylariaceae</taxon>
        <taxon>Anthostomella</taxon>
    </lineage>
</organism>
<reference evidence="1" key="1">
    <citation type="submission" date="2023-10" db="EMBL/GenBank/DDBJ databases">
        <authorList>
            <person name="Hackl T."/>
        </authorList>
    </citation>
    <scope>NUCLEOTIDE SEQUENCE</scope>
</reference>
<proteinExistence type="predicted"/>
<keyword evidence="2" id="KW-1185">Reference proteome</keyword>
<dbReference type="EMBL" id="CAUWAG010000004">
    <property type="protein sequence ID" value="CAJ2502971.1"/>
    <property type="molecule type" value="Genomic_DNA"/>
</dbReference>
<evidence type="ECO:0000313" key="2">
    <source>
        <dbReference type="Proteomes" id="UP001295740"/>
    </source>
</evidence>
<dbReference type="PANTHER" id="PTHR48229:SF1">
    <property type="entry name" value="ALPHA METHYLACYL-COA RACEMASE-RELATED"/>
    <property type="match status" value="1"/>
</dbReference>
<dbReference type="InterPro" id="IPR023606">
    <property type="entry name" value="CoA-Trfase_III_dom_1_sf"/>
</dbReference>
<sequence>MGSGGWLVTNFYPTRDPRWSHLHGGLDSDRSLWMLGLPTRRDIGDWMEVIEQSRDGAGATCLTLQGYQERAGQGRAIADDALYLLEELTSEKVPPVAWPAVETETFRPLEGINVVDLTRAIAGLCATVVRVSNVEFPDLGIVLFESNPGKRDAHLELKTERDWTALLRLIGEADVVLDG</sequence>
<dbReference type="Proteomes" id="UP001295740">
    <property type="component" value="Unassembled WGS sequence"/>
</dbReference>
<dbReference type="InterPro" id="IPR052985">
    <property type="entry name" value="CoA-trans_III_biosynth/detox"/>
</dbReference>
<comment type="caution">
    <text evidence="1">The sequence shown here is derived from an EMBL/GenBank/DDBJ whole genome shotgun (WGS) entry which is preliminary data.</text>
</comment>
<gene>
    <name evidence="1" type="ORF">KHLLAP_LOCUS3439</name>
</gene>
<dbReference type="Gene3D" id="3.40.50.10540">
    <property type="entry name" value="Crotonobetainyl-coa:carnitine coa-transferase, domain 1"/>
    <property type="match status" value="1"/>
</dbReference>